<sequence>MRVLALRALGLGDLLTGVPALRALRRAFPDAEITLAAPAWLADAVRRIDAVDRHLPTEGLVPVRCDEPDLAVNLHGRGPQSTELLRATRPRELIAFGPRVPWPDDVHEVVRWCGLLEAHGIAADPDDLRLPPPGDRTSAIVVHPGASHAARHWPARRFAEVARALGPDVVVTGSAAEADLVRAVADGKPTAIGPLASLLDLVATARLVVCGDTGVAHVATAYGTPSVVLFGPVSPALWGPRSGPHRALWHGTTGDTFADRPDPGLLRISAAEVLAASYEALGGGPCDGSASSARAMSG</sequence>
<evidence type="ECO:0000256" key="2">
    <source>
        <dbReference type="ARBA" id="ARBA00022679"/>
    </source>
</evidence>
<dbReference type="CDD" id="cd03789">
    <property type="entry name" value="GT9_LPS_heptosyltransferase"/>
    <property type="match status" value="1"/>
</dbReference>
<proteinExistence type="predicted"/>
<keyword evidence="2 3" id="KW-0808">Transferase</keyword>
<dbReference type="Gene3D" id="3.40.50.2000">
    <property type="entry name" value="Glycogen Phosphorylase B"/>
    <property type="match status" value="2"/>
</dbReference>
<dbReference type="InterPro" id="IPR051199">
    <property type="entry name" value="LPS_LOS_Heptosyltrfase"/>
</dbReference>
<dbReference type="GO" id="GO:0008713">
    <property type="term" value="F:ADP-heptose-lipopolysaccharide heptosyltransferase activity"/>
    <property type="evidence" value="ECO:0007669"/>
    <property type="project" value="TreeGrafter"/>
</dbReference>
<comment type="caution">
    <text evidence="3">The sequence shown here is derived from an EMBL/GenBank/DDBJ whole genome shotgun (WGS) entry which is preliminary data.</text>
</comment>
<dbReference type="GO" id="GO:0009244">
    <property type="term" value="P:lipopolysaccharide core region biosynthetic process"/>
    <property type="evidence" value="ECO:0007669"/>
    <property type="project" value="TreeGrafter"/>
</dbReference>
<keyword evidence="4" id="KW-1185">Reference proteome</keyword>
<dbReference type="InterPro" id="IPR002201">
    <property type="entry name" value="Glyco_trans_9"/>
</dbReference>
<dbReference type="PANTHER" id="PTHR30160">
    <property type="entry name" value="TETRAACYLDISACCHARIDE 4'-KINASE-RELATED"/>
    <property type="match status" value="1"/>
</dbReference>
<reference evidence="3" key="2">
    <citation type="submission" date="2020-09" db="EMBL/GenBank/DDBJ databases">
        <authorList>
            <person name="Sun Q."/>
            <person name="Ohkuma M."/>
        </authorList>
    </citation>
    <scope>NUCLEOTIDE SEQUENCE</scope>
    <source>
        <strain evidence="3">JCM 3313</strain>
    </source>
</reference>
<dbReference type="AlphaFoldDB" id="A0A918AR39"/>
<evidence type="ECO:0000313" key="3">
    <source>
        <dbReference type="EMBL" id="GGP72051.1"/>
    </source>
</evidence>
<dbReference type="GO" id="GO:0005829">
    <property type="term" value="C:cytosol"/>
    <property type="evidence" value="ECO:0007669"/>
    <property type="project" value="TreeGrafter"/>
</dbReference>
<reference evidence="3" key="1">
    <citation type="journal article" date="2014" name="Int. J. Syst. Evol. Microbiol.">
        <title>Complete genome sequence of Corynebacterium casei LMG S-19264T (=DSM 44701T), isolated from a smear-ripened cheese.</title>
        <authorList>
            <consortium name="US DOE Joint Genome Institute (JGI-PGF)"/>
            <person name="Walter F."/>
            <person name="Albersmeier A."/>
            <person name="Kalinowski J."/>
            <person name="Ruckert C."/>
        </authorList>
    </citation>
    <scope>NUCLEOTIDE SEQUENCE</scope>
    <source>
        <strain evidence="3">JCM 3313</strain>
    </source>
</reference>
<dbReference type="EMBL" id="BMRG01000012">
    <property type="protein sequence ID" value="GGP72051.1"/>
    <property type="molecule type" value="Genomic_DNA"/>
</dbReference>
<dbReference type="Pfam" id="PF01075">
    <property type="entry name" value="Glyco_transf_9"/>
    <property type="match status" value="1"/>
</dbReference>
<name>A0A918AR39_9PSEU</name>
<gene>
    <name evidence="3" type="ORF">GCM10010185_51800</name>
</gene>
<accession>A0A918AR39</accession>
<keyword evidence="1" id="KW-0328">Glycosyltransferase</keyword>
<dbReference type="SUPFAM" id="SSF53756">
    <property type="entry name" value="UDP-Glycosyltransferase/glycogen phosphorylase"/>
    <property type="match status" value="1"/>
</dbReference>
<evidence type="ECO:0000313" key="4">
    <source>
        <dbReference type="Proteomes" id="UP000639606"/>
    </source>
</evidence>
<dbReference type="PANTHER" id="PTHR30160:SF1">
    <property type="entry name" value="LIPOPOLYSACCHARIDE 1,2-N-ACETYLGLUCOSAMINETRANSFERASE-RELATED"/>
    <property type="match status" value="1"/>
</dbReference>
<dbReference type="Proteomes" id="UP000639606">
    <property type="component" value="Unassembled WGS sequence"/>
</dbReference>
<evidence type="ECO:0000256" key="1">
    <source>
        <dbReference type="ARBA" id="ARBA00022676"/>
    </source>
</evidence>
<organism evidence="3 4">
    <name type="scientific">Saccharothrix coeruleofusca</name>
    <dbReference type="NCBI Taxonomy" id="33919"/>
    <lineage>
        <taxon>Bacteria</taxon>
        <taxon>Bacillati</taxon>
        <taxon>Actinomycetota</taxon>
        <taxon>Actinomycetes</taxon>
        <taxon>Pseudonocardiales</taxon>
        <taxon>Pseudonocardiaceae</taxon>
        <taxon>Saccharothrix</taxon>
    </lineage>
</organism>
<protein>
    <submittedName>
        <fullName evidence="3">Glycosyl transferase</fullName>
    </submittedName>
</protein>